<dbReference type="RefSeq" id="WP_085616188.1">
    <property type="nucleotide sequence ID" value="NZ_JFKB01000002.1"/>
</dbReference>
<keyword evidence="2" id="KW-1185">Reference proteome</keyword>
<dbReference type="EMBL" id="JFKB01000002">
    <property type="protein sequence ID" value="OSQ49553.1"/>
    <property type="molecule type" value="Genomic_DNA"/>
</dbReference>
<protein>
    <recommendedName>
        <fullName evidence="3">TIGR00266 family protein</fullName>
    </recommendedName>
</protein>
<dbReference type="AlphaFoldDB" id="A0A1Y2LHP1"/>
<organism evidence="1 2">
    <name type="scientific">Thalassospira alkalitolerans</name>
    <dbReference type="NCBI Taxonomy" id="1293890"/>
    <lineage>
        <taxon>Bacteria</taxon>
        <taxon>Pseudomonadati</taxon>
        <taxon>Pseudomonadota</taxon>
        <taxon>Alphaproteobacteria</taxon>
        <taxon>Rhodospirillales</taxon>
        <taxon>Thalassospiraceae</taxon>
        <taxon>Thalassospira</taxon>
    </lineage>
</organism>
<reference evidence="1 2" key="1">
    <citation type="submission" date="2014-03" db="EMBL/GenBank/DDBJ databases">
        <title>The draft genome sequence of Thalassospira alkalitolerans JCM 18968.</title>
        <authorList>
            <person name="Lai Q."/>
            <person name="Shao Z."/>
        </authorList>
    </citation>
    <scope>NUCLEOTIDE SEQUENCE [LARGE SCALE GENOMIC DNA]</scope>
    <source>
        <strain evidence="1 2">JCM 18968</strain>
    </source>
</reference>
<dbReference type="Pfam" id="PF01987">
    <property type="entry name" value="AIM24"/>
    <property type="match status" value="1"/>
</dbReference>
<sequence>MADVIDYKIHGEEMQLVEIELDPGEGVRAEAGAMMFMSDGINMQTGTGGGLFSGFKRMLTGEGFFITSFVHEGSGKGHVGFAAPYPGKVVPMNLSEFGGEIICQKDAFLCAASGIDIDIAFSKKLGAGLFGGEGFILQRLSGDGLAFVHAGGTIIRKDLQPGQTLRVDTGALVAMTPTIDYSIKFIGGFKNALFGGEGLFVTTLEGPGTVWLQTLPFARLADRVAAALPKDRNKG</sequence>
<evidence type="ECO:0008006" key="3">
    <source>
        <dbReference type="Google" id="ProtNLM"/>
    </source>
</evidence>
<dbReference type="InterPro" id="IPR002838">
    <property type="entry name" value="AIM24"/>
</dbReference>
<dbReference type="InterPro" id="IPR016031">
    <property type="entry name" value="Trp_RNA-bd_attenuator-like_dom"/>
</dbReference>
<dbReference type="PANTHER" id="PTHR43657">
    <property type="entry name" value="TRYPTOPHAN RNA-BINDING ATTENUATOR PROTEIN-LIKE PROTEIN"/>
    <property type="match status" value="1"/>
</dbReference>
<dbReference type="NCBIfam" id="TIGR00266">
    <property type="entry name" value="TIGR00266 family protein"/>
    <property type="match status" value="1"/>
</dbReference>
<comment type="caution">
    <text evidence="1">The sequence shown here is derived from an EMBL/GenBank/DDBJ whole genome shotgun (WGS) entry which is preliminary data.</text>
</comment>
<evidence type="ECO:0000313" key="2">
    <source>
        <dbReference type="Proteomes" id="UP000193396"/>
    </source>
</evidence>
<dbReference type="InterPro" id="IPR036983">
    <property type="entry name" value="AIM24_sf"/>
</dbReference>
<dbReference type="SUPFAM" id="SSF51219">
    <property type="entry name" value="TRAP-like"/>
    <property type="match status" value="1"/>
</dbReference>
<accession>A0A1Y2LHP1</accession>
<evidence type="ECO:0000313" key="1">
    <source>
        <dbReference type="EMBL" id="OSQ49553.1"/>
    </source>
</evidence>
<gene>
    <name evidence="1" type="ORF">TALK_04230</name>
</gene>
<dbReference type="PANTHER" id="PTHR43657:SF1">
    <property type="entry name" value="ALTERED INHERITANCE OF MITOCHONDRIA PROTEIN 24, MITOCHONDRIAL"/>
    <property type="match status" value="1"/>
</dbReference>
<proteinExistence type="predicted"/>
<name>A0A1Y2LHP1_9PROT</name>
<dbReference type="Proteomes" id="UP000193396">
    <property type="component" value="Unassembled WGS sequence"/>
</dbReference>
<dbReference type="OrthoDB" id="9779518at2"/>
<dbReference type="Gene3D" id="3.60.160.10">
    <property type="entry name" value="Mitochondrial biogenesis AIM24"/>
    <property type="match status" value="1"/>
</dbReference>